<evidence type="ECO:0000256" key="3">
    <source>
        <dbReference type="ARBA" id="ARBA00022448"/>
    </source>
</evidence>
<keyword evidence="11" id="KW-1185">Reference proteome</keyword>
<dbReference type="SUPFAM" id="SSF160240">
    <property type="entry name" value="Cation efflux protein cytoplasmic domain-like"/>
    <property type="match status" value="1"/>
</dbReference>
<keyword evidence="3" id="KW-0813">Transport</keyword>
<name>A0ABX2ZPN2_9BACI</name>
<comment type="subcellular location">
    <subcellularLocation>
        <location evidence="1">Membrane</location>
        <topology evidence="1">Multi-pass membrane protein</topology>
    </subcellularLocation>
</comment>
<dbReference type="Gene3D" id="1.20.1510.10">
    <property type="entry name" value="Cation efflux protein transmembrane domain"/>
    <property type="match status" value="1"/>
</dbReference>
<dbReference type="InterPro" id="IPR027470">
    <property type="entry name" value="Cation_efflux_CTD"/>
</dbReference>
<dbReference type="InterPro" id="IPR027469">
    <property type="entry name" value="Cation_efflux_TMD_sf"/>
</dbReference>
<dbReference type="PANTHER" id="PTHR43840">
    <property type="entry name" value="MITOCHONDRIAL METAL TRANSPORTER 1-RELATED"/>
    <property type="match status" value="1"/>
</dbReference>
<dbReference type="RefSeq" id="WP_069033911.1">
    <property type="nucleotide sequence ID" value="NZ_MDKC01000015.1"/>
</dbReference>
<feature type="transmembrane region" description="Helical" evidence="7">
    <location>
        <begin position="105"/>
        <end position="125"/>
    </location>
</feature>
<evidence type="ECO:0000256" key="1">
    <source>
        <dbReference type="ARBA" id="ARBA00004141"/>
    </source>
</evidence>
<feature type="transmembrane region" description="Helical" evidence="7">
    <location>
        <begin position="75"/>
        <end position="93"/>
    </location>
</feature>
<comment type="caution">
    <text evidence="10">The sequence shown here is derived from an EMBL/GenBank/DDBJ whole genome shotgun (WGS) entry which is preliminary data.</text>
</comment>
<proteinExistence type="inferred from homology"/>
<evidence type="ECO:0000313" key="11">
    <source>
        <dbReference type="Proteomes" id="UP000094580"/>
    </source>
</evidence>
<feature type="transmembrane region" description="Helical" evidence="7">
    <location>
        <begin position="7"/>
        <end position="27"/>
    </location>
</feature>
<sequence>MRSSKIAVLSICSNTFIVLLKLIVGIFTGSVAIISEAIHSLLDLVASVIAFFSVRISNRPPDKEHPYGHGKFENISGTVETILIFVAGIWIIIESVEKLLHPTPIKMPMIGVIVMLIGALINWRVGKIVQKVGNDTHSVAMQSNALHLLTDVYSSLGVAVSLILVSLTGWEFLDALIGIGIAIYIMKESIELGRKSFTPLLDTGLSTDELKQIENVLYSFKSQFIEYHDLRTRRSGAEEHIDFHLVLPSHMSIEEAHLLCDKIEEEIKKVLVDPKILIHVEPENERIQKRDFINAANKEEQELQRVGNSFKG</sequence>
<dbReference type="Proteomes" id="UP000094580">
    <property type="component" value="Unassembled WGS sequence"/>
</dbReference>
<keyword evidence="4 7" id="KW-0812">Transmembrane</keyword>
<dbReference type="Gene3D" id="3.30.70.1350">
    <property type="entry name" value="Cation efflux protein, cytoplasmic domain"/>
    <property type="match status" value="1"/>
</dbReference>
<feature type="domain" description="Cation efflux protein transmembrane" evidence="8">
    <location>
        <begin position="8"/>
        <end position="201"/>
    </location>
</feature>
<organism evidence="10 11">
    <name type="scientific">Gottfriedia luciferensis</name>
    <dbReference type="NCBI Taxonomy" id="178774"/>
    <lineage>
        <taxon>Bacteria</taxon>
        <taxon>Bacillati</taxon>
        <taxon>Bacillota</taxon>
        <taxon>Bacilli</taxon>
        <taxon>Bacillales</taxon>
        <taxon>Bacillaceae</taxon>
        <taxon>Gottfriedia</taxon>
    </lineage>
</organism>
<evidence type="ECO:0000259" key="8">
    <source>
        <dbReference type="Pfam" id="PF01545"/>
    </source>
</evidence>
<evidence type="ECO:0000313" key="10">
    <source>
        <dbReference type="EMBL" id="ODG91696.1"/>
    </source>
</evidence>
<keyword evidence="5 7" id="KW-1133">Transmembrane helix</keyword>
<dbReference type="PANTHER" id="PTHR43840:SF15">
    <property type="entry name" value="MITOCHONDRIAL METAL TRANSPORTER 1-RELATED"/>
    <property type="match status" value="1"/>
</dbReference>
<reference evidence="10 11" key="1">
    <citation type="submission" date="2016-07" db="EMBL/GenBank/DDBJ databases">
        <authorList>
            <person name="Townsley L."/>
            <person name="Shank E.A."/>
        </authorList>
    </citation>
    <scope>NUCLEOTIDE SEQUENCE [LARGE SCALE GENOMIC DNA]</scope>
    <source>
        <strain evidence="10 11">CH01</strain>
    </source>
</reference>
<feature type="transmembrane region" description="Helical" evidence="7">
    <location>
        <begin position="33"/>
        <end position="54"/>
    </location>
</feature>
<dbReference type="InterPro" id="IPR050291">
    <property type="entry name" value="CDF_Transporter"/>
</dbReference>
<dbReference type="Pfam" id="PF01545">
    <property type="entry name" value="Cation_efflux"/>
    <property type="match status" value="1"/>
</dbReference>
<accession>A0ABX2ZPN2</accession>
<evidence type="ECO:0000259" key="9">
    <source>
        <dbReference type="Pfam" id="PF16916"/>
    </source>
</evidence>
<dbReference type="NCBIfam" id="TIGR01297">
    <property type="entry name" value="CDF"/>
    <property type="match status" value="1"/>
</dbReference>
<dbReference type="EMBL" id="MDKC01000015">
    <property type="protein sequence ID" value="ODG91696.1"/>
    <property type="molecule type" value="Genomic_DNA"/>
</dbReference>
<evidence type="ECO:0000256" key="2">
    <source>
        <dbReference type="ARBA" id="ARBA00008114"/>
    </source>
</evidence>
<feature type="transmembrane region" description="Helical" evidence="7">
    <location>
        <begin position="145"/>
        <end position="164"/>
    </location>
</feature>
<dbReference type="InterPro" id="IPR058533">
    <property type="entry name" value="Cation_efflux_TM"/>
</dbReference>
<evidence type="ECO:0000256" key="5">
    <source>
        <dbReference type="ARBA" id="ARBA00022989"/>
    </source>
</evidence>
<protein>
    <submittedName>
        <fullName evidence="10">Cation transporter</fullName>
    </submittedName>
</protein>
<evidence type="ECO:0000256" key="7">
    <source>
        <dbReference type="SAM" id="Phobius"/>
    </source>
</evidence>
<dbReference type="InterPro" id="IPR002524">
    <property type="entry name" value="Cation_efflux"/>
</dbReference>
<evidence type="ECO:0000256" key="4">
    <source>
        <dbReference type="ARBA" id="ARBA00022692"/>
    </source>
</evidence>
<keyword evidence="6 7" id="KW-0472">Membrane</keyword>
<dbReference type="Pfam" id="PF16916">
    <property type="entry name" value="ZT_dimer"/>
    <property type="match status" value="1"/>
</dbReference>
<comment type="similarity">
    <text evidence="2">Belongs to the cation diffusion facilitator (CDF) transporter (TC 2.A.4) family.</text>
</comment>
<gene>
    <name evidence="10" type="ORF">BED47_22045</name>
</gene>
<feature type="domain" description="Cation efflux protein cytoplasmic" evidence="9">
    <location>
        <begin position="206"/>
        <end position="283"/>
    </location>
</feature>
<dbReference type="InterPro" id="IPR036837">
    <property type="entry name" value="Cation_efflux_CTD_sf"/>
</dbReference>
<dbReference type="SUPFAM" id="SSF161111">
    <property type="entry name" value="Cation efflux protein transmembrane domain-like"/>
    <property type="match status" value="1"/>
</dbReference>
<evidence type="ECO:0000256" key="6">
    <source>
        <dbReference type="ARBA" id="ARBA00023136"/>
    </source>
</evidence>